<dbReference type="InterPro" id="IPR012886">
    <property type="entry name" value="Formiminotransferase_N"/>
</dbReference>
<dbReference type="GO" id="GO:0005542">
    <property type="term" value="F:folic acid binding"/>
    <property type="evidence" value="ECO:0007669"/>
    <property type="project" value="InterPro"/>
</dbReference>
<reference evidence="2" key="2">
    <citation type="submission" date="2025-09" db="UniProtKB">
        <authorList>
            <consortium name="Ensembl"/>
        </authorList>
    </citation>
    <scope>IDENTIFICATION</scope>
</reference>
<dbReference type="Pfam" id="PF07837">
    <property type="entry name" value="FTCD_N"/>
    <property type="match status" value="1"/>
</dbReference>
<evidence type="ECO:0000313" key="2">
    <source>
        <dbReference type="Ensembl" id="ENSEBUP00000013700.1"/>
    </source>
</evidence>
<evidence type="ECO:0000313" key="3">
    <source>
        <dbReference type="Proteomes" id="UP000694388"/>
    </source>
</evidence>
<reference evidence="2" key="1">
    <citation type="submission" date="2025-08" db="UniProtKB">
        <authorList>
            <consortium name="Ensembl"/>
        </authorList>
    </citation>
    <scope>IDENTIFICATION</scope>
</reference>
<feature type="domain" description="Formiminotransferase N-terminal subdomain" evidence="1">
    <location>
        <begin position="34"/>
        <end position="205"/>
    </location>
</feature>
<dbReference type="GO" id="GO:0016740">
    <property type="term" value="F:transferase activity"/>
    <property type="evidence" value="ECO:0007669"/>
    <property type="project" value="InterPro"/>
</dbReference>
<protein>
    <submittedName>
        <fullName evidence="2">Zgc:153901</fullName>
    </submittedName>
</protein>
<dbReference type="Proteomes" id="UP000694388">
    <property type="component" value="Unplaced"/>
</dbReference>
<dbReference type="AlphaFoldDB" id="A0A8C4QE79"/>
<proteinExistence type="predicted"/>
<dbReference type="InterPro" id="IPR037070">
    <property type="entry name" value="Formiminotransferase_C_sf"/>
</dbReference>
<dbReference type="SMART" id="SM01222">
    <property type="entry name" value="FTCD_N"/>
    <property type="match status" value="1"/>
</dbReference>
<dbReference type="InterPro" id="IPR037064">
    <property type="entry name" value="Formiminotransferase_N_sf"/>
</dbReference>
<dbReference type="Gene3D" id="3.30.70.670">
    <property type="entry name" value="Formiminotransferase, C-terminal subdomain"/>
    <property type="match status" value="1"/>
</dbReference>
<keyword evidence="3" id="KW-1185">Reference proteome</keyword>
<dbReference type="Ensembl" id="ENSEBUT00000014276.1">
    <property type="protein sequence ID" value="ENSEBUP00000013700.1"/>
    <property type="gene ID" value="ENSEBUG00000008643.1"/>
</dbReference>
<evidence type="ECO:0000259" key="1">
    <source>
        <dbReference type="SMART" id="SM01222"/>
    </source>
</evidence>
<organism evidence="2 3">
    <name type="scientific">Eptatretus burgeri</name>
    <name type="common">Inshore hagfish</name>
    <dbReference type="NCBI Taxonomy" id="7764"/>
    <lineage>
        <taxon>Eukaryota</taxon>
        <taxon>Metazoa</taxon>
        <taxon>Chordata</taxon>
        <taxon>Craniata</taxon>
        <taxon>Vertebrata</taxon>
        <taxon>Cyclostomata</taxon>
        <taxon>Myxini</taxon>
        <taxon>Myxiniformes</taxon>
        <taxon>Myxinidae</taxon>
        <taxon>Eptatretinae</taxon>
        <taxon>Eptatretus</taxon>
    </lineage>
</organism>
<accession>A0A8C4QE79</accession>
<dbReference type="Gene3D" id="3.30.990.10">
    <property type="entry name" value="Formiminotransferase, N-terminal subdomain"/>
    <property type="match status" value="1"/>
</dbReference>
<dbReference type="SUPFAM" id="SSF55116">
    <property type="entry name" value="Formiminotransferase domain of formiminotransferase-cyclodeaminase"/>
    <property type="match status" value="1"/>
</dbReference>
<dbReference type="InterPro" id="IPR051623">
    <property type="entry name" value="FTCD"/>
</dbReference>
<dbReference type="GeneTree" id="ENSGT00390000005581"/>
<dbReference type="PANTHER" id="PTHR12234:SF1">
    <property type="entry name" value="FORMIMINOTRANSFERASE N-TERMINAL SUBDOMAIN-CONTAINING PROTEIN"/>
    <property type="match status" value="1"/>
</dbReference>
<name>A0A8C4QE79_EPTBU</name>
<dbReference type="InterPro" id="IPR022384">
    <property type="entry name" value="FormiminoTrfase_cat_dom_sf"/>
</dbReference>
<sequence>SDLAVKCGESGLGRDHRLPPQRGSPRVCRRRCRSSVECHCWQKDGAACGDEGKNFPQTSVLNVFADHDYNRSVITVVGPLSKLGDPVVSACTEALNLIDLRQHTGVHPCLGAVDLIPVYPLAKDVGLDECADVAETIARQLSDQFHHFSAFMFGAADRPQRRSLLQRRREFGWFTGRLPSPDDLLPDVGPLPNSRHGLTAIGASPYVLNCNVTIDTADIQVGQRIAAAVRASSIGGLPGVQSMALPNKGRIEIACNLLSLPEVYTASLEEVTDGLDRREIFYHCNQTGLPT</sequence>
<dbReference type="PANTHER" id="PTHR12234">
    <property type="entry name" value="FORMIMINOTRANSFERASE-CYCLODEAMINASE"/>
    <property type="match status" value="1"/>
</dbReference>